<dbReference type="AlphaFoldDB" id="A0A387BA90"/>
<dbReference type="GO" id="GO:0005737">
    <property type="term" value="C:cytoplasm"/>
    <property type="evidence" value="ECO:0007669"/>
    <property type="project" value="UniProtKB-SubCell"/>
</dbReference>
<evidence type="ECO:0000256" key="7">
    <source>
        <dbReference type="RuleBase" id="RU003331"/>
    </source>
</evidence>
<comment type="pathway">
    <text evidence="5">Purine metabolism; AMP biosynthesis via salvage pathway; AMP from ADP: step 1/1.</text>
</comment>
<keyword evidence="2 5" id="KW-0545">Nucleotide biosynthesis</keyword>
<feature type="region of interest" description="NMP" evidence="5">
    <location>
        <begin position="30"/>
        <end position="59"/>
    </location>
</feature>
<evidence type="ECO:0000313" key="9">
    <source>
        <dbReference type="Proteomes" id="UP000278886"/>
    </source>
</evidence>
<accession>A0A387BA90</accession>
<dbReference type="EMBL" id="CP032630">
    <property type="protein sequence ID" value="AYF98055.1"/>
    <property type="molecule type" value="Genomic_DNA"/>
</dbReference>
<comment type="catalytic activity">
    <reaction evidence="5 7">
        <text>AMP + ATP = 2 ADP</text>
        <dbReference type="Rhea" id="RHEA:12973"/>
        <dbReference type="ChEBI" id="CHEBI:30616"/>
        <dbReference type="ChEBI" id="CHEBI:456215"/>
        <dbReference type="ChEBI" id="CHEBI:456216"/>
        <dbReference type="EC" id="2.7.4.3"/>
    </reaction>
</comment>
<keyword evidence="1 5" id="KW-0808">Transferase</keyword>
<feature type="binding site" evidence="5">
    <location>
        <begin position="83"/>
        <end position="86"/>
    </location>
    <ligand>
        <name>AMP</name>
        <dbReference type="ChEBI" id="CHEBI:456215"/>
    </ligand>
</feature>
<dbReference type="GO" id="GO:0044209">
    <property type="term" value="P:AMP salvage"/>
    <property type="evidence" value="ECO:0007669"/>
    <property type="project" value="UniProtKB-UniRule"/>
</dbReference>
<evidence type="ECO:0000256" key="3">
    <source>
        <dbReference type="ARBA" id="ARBA00022741"/>
    </source>
</evidence>
<feature type="binding site" evidence="5">
    <location>
        <position position="127"/>
    </location>
    <ligand>
        <name>AMP</name>
        <dbReference type="ChEBI" id="CHEBI:456215"/>
    </ligand>
</feature>
<sequence>MRIVLVGPPGAGKGTQGELVAERLNVPRIVVGDLLRAHIADGTALGERARAYVDRGELVPDHLVVGIVEQELEPHTSGFVLDGFPRSVIQARLLDRFLRARAAELDVALHFDVEDAVLASRLSARERADDTPEVIATRIGGFRAAEEALLEHYRGRVVELDAVGEVDEVFERLLDGLREALIAA</sequence>
<evidence type="ECO:0000313" key="8">
    <source>
        <dbReference type="EMBL" id="AYF98055.1"/>
    </source>
</evidence>
<comment type="caution">
    <text evidence="5">Lacks conserved residue(s) required for the propagation of feature annotation.</text>
</comment>
<reference evidence="9" key="1">
    <citation type="submission" date="2018-09" db="EMBL/GenBank/DDBJ databases">
        <title>Genome sequencing of strain 2DFWR-13.</title>
        <authorList>
            <person name="Heo J."/>
            <person name="Kim S.-J."/>
            <person name="Kwon S.-W."/>
        </authorList>
    </citation>
    <scope>NUCLEOTIDE SEQUENCE [LARGE SCALE GENOMIC DNA]</scope>
    <source>
        <strain evidence="9">2DFWR-13</strain>
    </source>
</reference>
<keyword evidence="4 5" id="KW-0418">Kinase</keyword>
<name>A0A387BA90_9MICO</name>
<evidence type="ECO:0000256" key="5">
    <source>
        <dbReference type="HAMAP-Rule" id="MF_00235"/>
    </source>
</evidence>
<feature type="binding site" evidence="5">
    <location>
        <position position="138"/>
    </location>
    <ligand>
        <name>AMP</name>
        <dbReference type="ChEBI" id="CHEBI:456215"/>
    </ligand>
</feature>
<feature type="binding site" evidence="5">
    <location>
        <position position="36"/>
    </location>
    <ligand>
        <name>AMP</name>
        <dbReference type="ChEBI" id="CHEBI:456215"/>
    </ligand>
</feature>
<comment type="subcellular location">
    <subcellularLocation>
        <location evidence="5 7">Cytoplasm</location>
    </subcellularLocation>
</comment>
<proteinExistence type="inferred from homology"/>
<comment type="function">
    <text evidence="5">Catalyzes the reversible transfer of the terminal phosphate group between ATP and AMP. Plays an important role in cellular energy homeostasis and in adenine nucleotide metabolism.</text>
</comment>
<dbReference type="Pfam" id="PF00406">
    <property type="entry name" value="ADK"/>
    <property type="match status" value="1"/>
</dbReference>
<feature type="binding site" evidence="5">
    <location>
        <begin position="57"/>
        <end position="59"/>
    </location>
    <ligand>
        <name>AMP</name>
        <dbReference type="ChEBI" id="CHEBI:456215"/>
    </ligand>
</feature>
<dbReference type="SUPFAM" id="SSF52540">
    <property type="entry name" value="P-loop containing nucleoside triphosphate hydrolases"/>
    <property type="match status" value="1"/>
</dbReference>
<dbReference type="OrthoDB" id="9805030at2"/>
<dbReference type="InterPro" id="IPR027417">
    <property type="entry name" value="P-loop_NTPase"/>
</dbReference>
<comment type="similarity">
    <text evidence="5 6">Belongs to the adenylate kinase family.</text>
</comment>
<dbReference type="Proteomes" id="UP000278886">
    <property type="component" value="Chromosome"/>
</dbReference>
<dbReference type="InterPro" id="IPR000850">
    <property type="entry name" value="Adenylat/UMP-CMP_kin"/>
</dbReference>
<dbReference type="PRINTS" id="PR00094">
    <property type="entry name" value="ADENYLTKNASE"/>
</dbReference>
<dbReference type="Gene3D" id="3.40.50.300">
    <property type="entry name" value="P-loop containing nucleotide triphosphate hydrolases"/>
    <property type="match status" value="1"/>
</dbReference>
<feature type="binding site" evidence="5">
    <location>
        <begin position="10"/>
        <end position="15"/>
    </location>
    <ligand>
        <name>ATP</name>
        <dbReference type="ChEBI" id="CHEBI:30616"/>
    </ligand>
</feature>
<evidence type="ECO:0000256" key="2">
    <source>
        <dbReference type="ARBA" id="ARBA00022727"/>
    </source>
</evidence>
<feature type="binding site" evidence="5">
    <location>
        <position position="164"/>
    </location>
    <ligand>
        <name>ATP</name>
        <dbReference type="ChEBI" id="CHEBI:30616"/>
    </ligand>
</feature>
<dbReference type="InterPro" id="IPR033690">
    <property type="entry name" value="Adenylat_kinase_CS"/>
</dbReference>
<gene>
    <name evidence="5" type="primary">adk</name>
    <name evidence="8" type="ORF">D7I47_07175</name>
</gene>
<comment type="subunit">
    <text evidence="5 7">Monomer.</text>
</comment>
<dbReference type="CDD" id="cd01428">
    <property type="entry name" value="ADK"/>
    <property type="match status" value="1"/>
</dbReference>
<dbReference type="PANTHER" id="PTHR23359">
    <property type="entry name" value="NUCLEOTIDE KINASE"/>
    <property type="match status" value="1"/>
</dbReference>
<comment type="domain">
    <text evidence="5">Consists of three domains, a large central CORE domain and two small peripheral domains, NMPbind and LID, which undergo movements during catalysis. The LID domain closes over the site of phosphoryl transfer upon ATP binding. Assembling and dissambling the active center during each catalytic cycle provides an effective means to prevent ATP hydrolysis.</text>
</comment>
<dbReference type="GO" id="GO:0005524">
    <property type="term" value="F:ATP binding"/>
    <property type="evidence" value="ECO:0007669"/>
    <property type="project" value="UniProtKB-UniRule"/>
</dbReference>
<dbReference type="EC" id="2.7.4.3" evidence="5 7"/>
<dbReference type="KEGG" id="lyd:D7I47_07175"/>
<keyword evidence="9" id="KW-1185">Reference proteome</keyword>
<protein>
    <recommendedName>
        <fullName evidence="5 7">Adenylate kinase</fullName>
        <shortName evidence="5">AK</shortName>
        <ecNumber evidence="5 7">2.7.4.3</ecNumber>
    </recommendedName>
    <alternativeName>
        <fullName evidence="5">ATP-AMP transphosphorylase</fullName>
    </alternativeName>
    <alternativeName>
        <fullName evidence="5">ATP:AMP phosphotransferase</fullName>
    </alternativeName>
    <alternativeName>
        <fullName evidence="5">Adenylate monophosphate kinase</fullName>
    </alternativeName>
</protein>
<keyword evidence="5 7" id="KW-0067">ATP-binding</keyword>
<feature type="binding site" evidence="5">
    <location>
        <position position="90"/>
    </location>
    <ligand>
        <name>AMP</name>
        <dbReference type="ChEBI" id="CHEBI:456215"/>
    </ligand>
</feature>
<dbReference type="HAMAP" id="MF_00235">
    <property type="entry name" value="Adenylate_kinase_Adk"/>
    <property type="match status" value="1"/>
</dbReference>
<evidence type="ECO:0000256" key="6">
    <source>
        <dbReference type="RuleBase" id="RU003330"/>
    </source>
</evidence>
<feature type="binding site" evidence="5">
    <location>
        <position position="125"/>
    </location>
    <ligand>
        <name>ATP</name>
        <dbReference type="ChEBI" id="CHEBI:30616"/>
    </ligand>
</feature>
<dbReference type="PROSITE" id="PS00113">
    <property type="entry name" value="ADENYLATE_KINASE"/>
    <property type="match status" value="1"/>
</dbReference>
<keyword evidence="3 5" id="KW-0547">Nucleotide-binding</keyword>
<dbReference type="GO" id="GO:0004017">
    <property type="term" value="F:AMP kinase activity"/>
    <property type="evidence" value="ECO:0007669"/>
    <property type="project" value="UniProtKB-UniRule"/>
</dbReference>
<evidence type="ECO:0000256" key="1">
    <source>
        <dbReference type="ARBA" id="ARBA00022679"/>
    </source>
</evidence>
<dbReference type="RefSeq" id="WP_120762403.1">
    <property type="nucleotide sequence ID" value="NZ_CP032630.1"/>
</dbReference>
<organism evidence="8 9">
    <name type="scientific">Protaetiibacter intestinalis</name>
    <dbReference type="NCBI Taxonomy" id="2419774"/>
    <lineage>
        <taxon>Bacteria</taxon>
        <taxon>Bacillati</taxon>
        <taxon>Actinomycetota</taxon>
        <taxon>Actinomycetes</taxon>
        <taxon>Micrococcales</taxon>
        <taxon>Microbacteriaceae</taxon>
        <taxon>Protaetiibacter</taxon>
    </lineage>
</organism>
<dbReference type="UniPathway" id="UPA00588">
    <property type="reaction ID" value="UER00649"/>
</dbReference>
<evidence type="ECO:0000256" key="4">
    <source>
        <dbReference type="ARBA" id="ARBA00022777"/>
    </source>
</evidence>
<keyword evidence="5" id="KW-0963">Cytoplasm</keyword>